<feature type="transmembrane region" description="Helical" evidence="1">
    <location>
        <begin position="119"/>
        <end position="138"/>
    </location>
</feature>
<name>A0A0R1K803_9LACO</name>
<keyword evidence="3" id="KW-1185">Reference proteome</keyword>
<dbReference type="RefSeq" id="WP_056944146.1">
    <property type="nucleotide sequence ID" value="NZ_AZDT01000027.1"/>
</dbReference>
<keyword evidence="1" id="KW-1133">Transmembrane helix</keyword>
<evidence type="ECO:0000313" key="3">
    <source>
        <dbReference type="Proteomes" id="UP000051162"/>
    </source>
</evidence>
<dbReference type="STRING" id="1423773.FD30_GL001648"/>
<evidence type="ECO:0000256" key="1">
    <source>
        <dbReference type="SAM" id="Phobius"/>
    </source>
</evidence>
<feature type="transmembrane region" description="Helical" evidence="1">
    <location>
        <begin position="85"/>
        <end position="107"/>
    </location>
</feature>
<keyword evidence="1" id="KW-0472">Membrane</keyword>
<dbReference type="Proteomes" id="UP000051162">
    <property type="component" value="Unassembled WGS sequence"/>
</dbReference>
<evidence type="ECO:0000313" key="2">
    <source>
        <dbReference type="EMBL" id="KRK76018.1"/>
    </source>
</evidence>
<sequence>MSRAKRILRFTFWTNNVELLVLMGAFWVPQSGIETPLLAALAVGLFGGIGWFLWYARQRLNIKTFRGMYWVSDEREKEIALKVHSAMLTSGIVFVEVLLLLVSVLMARQLSVYAFGRTIEFLIWLGLAAGNGQYYWLWCKYDQA</sequence>
<protein>
    <submittedName>
        <fullName evidence="2">Uncharacterized protein</fullName>
    </submittedName>
</protein>
<proteinExistence type="predicted"/>
<dbReference type="OrthoDB" id="2297499at2"/>
<organism evidence="2 3">
    <name type="scientific">Levilactobacillus namurensis DSM 19117</name>
    <dbReference type="NCBI Taxonomy" id="1423773"/>
    <lineage>
        <taxon>Bacteria</taxon>
        <taxon>Bacillati</taxon>
        <taxon>Bacillota</taxon>
        <taxon>Bacilli</taxon>
        <taxon>Lactobacillales</taxon>
        <taxon>Lactobacillaceae</taxon>
        <taxon>Levilactobacillus</taxon>
    </lineage>
</organism>
<feature type="transmembrane region" description="Helical" evidence="1">
    <location>
        <begin position="35"/>
        <end position="56"/>
    </location>
</feature>
<accession>A0A0R1K803</accession>
<feature type="transmembrane region" description="Helical" evidence="1">
    <location>
        <begin position="12"/>
        <end position="29"/>
    </location>
</feature>
<reference evidence="2 3" key="1">
    <citation type="journal article" date="2015" name="Genome Announc.">
        <title>Expanding the biotechnology potential of lactobacilli through comparative genomics of 213 strains and associated genera.</title>
        <authorList>
            <person name="Sun Z."/>
            <person name="Harris H.M."/>
            <person name="McCann A."/>
            <person name="Guo C."/>
            <person name="Argimon S."/>
            <person name="Zhang W."/>
            <person name="Yang X."/>
            <person name="Jeffery I.B."/>
            <person name="Cooney J.C."/>
            <person name="Kagawa T.F."/>
            <person name="Liu W."/>
            <person name="Song Y."/>
            <person name="Salvetti E."/>
            <person name="Wrobel A."/>
            <person name="Rasinkangas P."/>
            <person name="Parkhill J."/>
            <person name="Rea M.C."/>
            <person name="O'Sullivan O."/>
            <person name="Ritari J."/>
            <person name="Douillard F.P."/>
            <person name="Paul Ross R."/>
            <person name="Yang R."/>
            <person name="Briner A.E."/>
            <person name="Felis G.E."/>
            <person name="de Vos W.M."/>
            <person name="Barrangou R."/>
            <person name="Klaenhammer T.R."/>
            <person name="Caufield P.W."/>
            <person name="Cui Y."/>
            <person name="Zhang H."/>
            <person name="O'Toole P.W."/>
        </authorList>
    </citation>
    <scope>NUCLEOTIDE SEQUENCE [LARGE SCALE GENOMIC DNA]</scope>
    <source>
        <strain evidence="2 3">DSM 19117</strain>
    </source>
</reference>
<comment type="caution">
    <text evidence="2">The sequence shown here is derived from an EMBL/GenBank/DDBJ whole genome shotgun (WGS) entry which is preliminary data.</text>
</comment>
<keyword evidence="1" id="KW-0812">Transmembrane</keyword>
<dbReference type="GeneID" id="84783477"/>
<dbReference type="AlphaFoldDB" id="A0A0R1K803"/>
<dbReference type="PATRIC" id="fig|1423773.3.peg.1692"/>
<dbReference type="EMBL" id="AZDT01000027">
    <property type="protein sequence ID" value="KRK76018.1"/>
    <property type="molecule type" value="Genomic_DNA"/>
</dbReference>
<gene>
    <name evidence="2" type="ORF">FD30_GL001648</name>
</gene>